<evidence type="ECO:0000256" key="5">
    <source>
        <dbReference type="ARBA" id="ARBA00022692"/>
    </source>
</evidence>
<name>A0A1P8WFH3_9PLAN</name>
<evidence type="ECO:0000256" key="7">
    <source>
        <dbReference type="ARBA" id="ARBA00023136"/>
    </source>
</evidence>
<dbReference type="GO" id="GO:0005886">
    <property type="term" value="C:plasma membrane"/>
    <property type="evidence" value="ECO:0007669"/>
    <property type="project" value="UniProtKB-SubCell"/>
</dbReference>
<evidence type="ECO:0000256" key="2">
    <source>
        <dbReference type="ARBA" id="ARBA00022475"/>
    </source>
</evidence>
<dbReference type="PANTHER" id="PTHR33908">
    <property type="entry name" value="MANNOSYLTRANSFERASE YKCB-RELATED"/>
    <property type="match status" value="1"/>
</dbReference>
<organism evidence="9 10">
    <name type="scientific">Fuerstiella marisgermanici</name>
    <dbReference type="NCBI Taxonomy" id="1891926"/>
    <lineage>
        <taxon>Bacteria</taxon>
        <taxon>Pseudomonadati</taxon>
        <taxon>Planctomycetota</taxon>
        <taxon>Planctomycetia</taxon>
        <taxon>Planctomycetales</taxon>
        <taxon>Planctomycetaceae</taxon>
        <taxon>Fuerstiella</taxon>
    </lineage>
</organism>
<dbReference type="STRING" id="1891926.Fuma_02392"/>
<dbReference type="EMBL" id="CP017641">
    <property type="protein sequence ID" value="APZ92780.1"/>
    <property type="molecule type" value="Genomic_DNA"/>
</dbReference>
<comment type="subcellular location">
    <subcellularLocation>
        <location evidence="1">Cell membrane</location>
        <topology evidence="1">Multi-pass membrane protein</topology>
    </subcellularLocation>
</comment>
<keyword evidence="2" id="KW-1003">Cell membrane</keyword>
<accession>A0A1P8WFH3</accession>
<feature type="transmembrane region" description="Helical" evidence="8">
    <location>
        <begin position="16"/>
        <end position="37"/>
    </location>
</feature>
<dbReference type="GO" id="GO:0016763">
    <property type="term" value="F:pentosyltransferase activity"/>
    <property type="evidence" value="ECO:0007669"/>
    <property type="project" value="TreeGrafter"/>
</dbReference>
<feature type="transmembrane region" description="Helical" evidence="8">
    <location>
        <begin position="206"/>
        <end position="223"/>
    </location>
</feature>
<reference evidence="9 10" key="1">
    <citation type="journal article" date="2016" name="Front. Microbiol.">
        <title>Fuerstia marisgermanicae gen. nov., sp. nov., an Unusual Member of the Phylum Planctomycetes from the German Wadden Sea.</title>
        <authorList>
            <person name="Kohn T."/>
            <person name="Heuer A."/>
            <person name="Jogler M."/>
            <person name="Vollmers J."/>
            <person name="Boedeker C."/>
            <person name="Bunk B."/>
            <person name="Rast P."/>
            <person name="Borchert D."/>
            <person name="Glockner I."/>
            <person name="Freese H.M."/>
            <person name="Klenk H.P."/>
            <person name="Overmann J."/>
            <person name="Kaster A.K."/>
            <person name="Rohde M."/>
            <person name="Wiegand S."/>
            <person name="Jogler C."/>
        </authorList>
    </citation>
    <scope>NUCLEOTIDE SEQUENCE [LARGE SCALE GENOMIC DNA]</scope>
    <source>
        <strain evidence="9 10">NH11</strain>
    </source>
</reference>
<keyword evidence="7 8" id="KW-0472">Membrane</keyword>
<feature type="transmembrane region" description="Helical" evidence="8">
    <location>
        <begin position="531"/>
        <end position="551"/>
    </location>
</feature>
<evidence type="ECO:0000256" key="6">
    <source>
        <dbReference type="ARBA" id="ARBA00022989"/>
    </source>
</evidence>
<keyword evidence="6 8" id="KW-1133">Transmembrane helix</keyword>
<keyword evidence="10" id="KW-1185">Reference proteome</keyword>
<keyword evidence="3" id="KW-0328">Glycosyltransferase</keyword>
<gene>
    <name evidence="9" type="ORF">Fuma_02392</name>
</gene>
<evidence type="ECO:0000313" key="9">
    <source>
        <dbReference type="EMBL" id="APZ92780.1"/>
    </source>
</evidence>
<feature type="transmembrane region" description="Helical" evidence="8">
    <location>
        <begin position="475"/>
        <end position="492"/>
    </location>
</feature>
<evidence type="ECO:0000256" key="3">
    <source>
        <dbReference type="ARBA" id="ARBA00022676"/>
    </source>
</evidence>
<dbReference type="AlphaFoldDB" id="A0A1P8WFH3"/>
<dbReference type="KEGG" id="fmr:Fuma_02392"/>
<evidence type="ECO:0000313" key="10">
    <source>
        <dbReference type="Proteomes" id="UP000187735"/>
    </source>
</evidence>
<evidence type="ECO:0000256" key="8">
    <source>
        <dbReference type="SAM" id="Phobius"/>
    </source>
</evidence>
<feature type="transmembrane region" description="Helical" evidence="8">
    <location>
        <begin position="498"/>
        <end position="519"/>
    </location>
</feature>
<feature type="transmembrane region" description="Helical" evidence="8">
    <location>
        <begin position="299"/>
        <end position="315"/>
    </location>
</feature>
<feature type="transmembrane region" description="Helical" evidence="8">
    <location>
        <begin position="419"/>
        <end position="439"/>
    </location>
</feature>
<keyword evidence="4" id="KW-0808">Transferase</keyword>
<dbReference type="PANTHER" id="PTHR33908:SF11">
    <property type="entry name" value="MEMBRANE PROTEIN"/>
    <property type="match status" value="1"/>
</dbReference>
<keyword evidence="5 8" id="KW-0812">Transmembrane</keyword>
<proteinExistence type="predicted"/>
<evidence type="ECO:0000256" key="4">
    <source>
        <dbReference type="ARBA" id="ARBA00022679"/>
    </source>
</evidence>
<evidence type="ECO:0000256" key="1">
    <source>
        <dbReference type="ARBA" id="ARBA00004651"/>
    </source>
</evidence>
<dbReference type="GO" id="GO:0009103">
    <property type="term" value="P:lipopolysaccharide biosynthetic process"/>
    <property type="evidence" value="ECO:0007669"/>
    <property type="project" value="UniProtKB-ARBA"/>
</dbReference>
<sequence>MPDPDDTSDSTSRWRWLWAAAAVCLGGCGWLEALRLRSIMEDGGSLTTFLLYWDMETTLPFVVLLLLPILVWRGRSDRPRKTAPAQATAAPRSHSVSKTIFDCAVVCAISVCCSWWIGSRPIDVQTDQGAQNIAFADLPPAYHDEYSYLLQARTFLQGRLSYPPATVRPDLFHQFHVLNEDRTVSRYFPWTGLWIAPFEAFGHPFWGHWLAGGLAAAFFYLSMRHFMSRSVSLLAGFLIAVSPGLAIFSNLLLAHHPTMLALSVFLCGFLRMMATLKLRWAFVAGTALTLAMLGRPMTAAGFGLPFGIWLVYSLVRSRRISADAFAVHRRLIAGFAVPLICGFAALAILNHDATGRWTRTAYQEYTDRYTPRHRYGFGNGDEASEVPGPPAIQKYNEWAKNLTPAEAMRNVWSRLRYSLFWSLSSVPILFAVIISGRLLKSRSGSRPGDASTSRNDLSVGDNAGNRIATATGLKLLAGATVCLHAVHVPYWFDGIMHWHYVFETAPLMLMLTAVGIADATTTVSQRTSPRLAVAWTGMFVGVSLLPGWVSLPEFGDTSKASAAIQEQAFSRTRFAYFNNAVRSESMQKPALVLVDERDTDPQLSYVINPPDLQGPVLICRRPATDQEIQDLRQEFPDRTLYVFDPNDLRFRPIGDAAP</sequence>
<feature type="transmembrane region" description="Helical" evidence="8">
    <location>
        <begin position="49"/>
        <end position="72"/>
    </location>
</feature>
<feature type="transmembrane region" description="Helical" evidence="8">
    <location>
        <begin position="230"/>
        <end position="248"/>
    </location>
</feature>
<dbReference type="Proteomes" id="UP000187735">
    <property type="component" value="Chromosome"/>
</dbReference>
<protein>
    <submittedName>
        <fullName evidence="9">Uncharacterized protein</fullName>
    </submittedName>
</protein>
<feature type="transmembrane region" description="Helical" evidence="8">
    <location>
        <begin position="327"/>
        <end position="349"/>
    </location>
</feature>
<dbReference type="InterPro" id="IPR050297">
    <property type="entry name" value="LipidA_mod_glycosyltrf_83"/>
</dbReference>
<dbReference type="RefSeq" id="WP_218922425.1">
    <property type="nucleotide sequence ID" value="NZ_CP017641.1"/>
</dbReference>